<evidence type="ECO:0000256" key="3">
    <source>
        <dbReference type="ARBA" id="ARBA00022723"/>
    </source>
</evidence>
<sequence>MMRDRRPTKDEWALALAKITAARGTCARRQVGCVLLNHRGHVLSTGYNGKAAGSKHCLDVPCPGAGLPSGTGLDLCEAIHAEQNALLQCPDVYDIRTCYVTTSPCVHCVKLLMNTGCRRIVFLEAYAHADEARRMWQSEGQGRVWGLKSPPPRTWEMGVLPQGFMI</sequence>
<dbReference type="InterPro" id="IPR015517">
    <property type="entry name" value="dCMP_deaminase-rel"/>
</dbReference>
<name>A0A6J5MA07_9CAUD</name>
<evidence type="ECO:0000313" key="7">
    <source>
        <dbReference type="EMBL" id="CAB4142577.1"/>
    </source>
</evidence>
<protein>
    <submittedName>
        <fullName evidence="7">ComEB Deoxycytidylate deaminase</fullName>
    </submittedName>
</protein>
<dbReference type="Pfam" id="PF00383">
    <property type="entry name" value="dCMP_cyt_deam_1"/>
    <property type="match status" value="1"/>
</dbReference>
<evidence type="ECO:0000256" key="5">
    <source>
        <dbReference type="ARBA" id="ARBA00022833"/>
    </source>
</evidence>
<dbReference type="PROSITE" id="PS51747">
    <property type="entry name" value="CYT_DCMP_DEAMINASES_2"/>
    <property type="match status" value="1"/>
</dbReference>
<dbReference type="InterPro" id="IPR002125">
    <property type="entry name" value="CMP_dCMP_dom"/>
</dbReference>
<dbReference type="InterPro" id="IPR016192">
    <property type="entry name" value="APOBEC/CMP_deaminase_Zn-bd"/>
</dbReference>
<keyword evidence="5" id="KW-0862">Zinc</keyword>
<reference evidence="7" key="1">
    <citation type="submission" date="2020-04" db="EMBL/GenBank/DDBJ databases">
        <authorList>
            <person name="Chiriac C."/>
            <person name="Salcher M."/>
            <person name="Ghai R."/>
            <person name="Kavagutti S V."/>
        </authorList>
    </citation>
    <scope>NUCLEOTIDE SEQUENCE</scope>
</reference>
<evidence type="ECO:0000256" key="4">
    <source>
        <dbReference type="ARBA" id="ARBA00022801"/>
    </source>
</evidence>
<dbReference type="PROSITE" id="PS00903">
    <property type="entry name" value="CYT_DCMP_DEAMINASES_1"/>
    <property type="match status" value="1"/>
</dbReference>
<dbReference type="CDD" id="cd01286">
    <property type="entry name" value="deoxycytidylate_deaminase"/>
    <property type="match status" value="1"/>
</dbReference>
<dbReference type="SUPFAM" id="SSF53927">
    <property type="entry name" value="Cytidine deaminase-like"/>
    <property type="match status" value="1"/>
</dbReference>
<dbReference type="PANTHER" id="PTHR11086">
    <property type="entry name" value="DEOXYCYTIDYLATE DEAMINASE-RELATED"/>
    <property type="match status" value="1"/>
</dbReference>
<dbReference type="GO" id="GO:0004132">
    <property type="term" value="F:dCMP deaminase activity"/>
    <property type="evidence" value="ECO:0007669"/>
    <property type="project" value="TreeGrafter"/>
</dbReference>
<dbReference type="Gene3D" id="3.40.140.10">
    <property type="entry name" value="Cytidine Deaminase, domain 2"/>
    <property type="match status" value="1"/>
</dbReference>
<dbReference type="EMBL" id="LR796416">
    <property type="protein sequence ID" value="CAB4142577.1"/>
    <property type="molecule type" value="Genomic_DNA"/>
</dbReference>
<evidence type="ECO:0000256" key="1">
    <source>
        <dbReference type="ARBA" id="ARBA00001947"/>
    </source>
</evidence>
<dbReference type="InterPro" id="IPR035105">
    <property type="entry name" value="Deoxycytidylate_deaminase_dom"/>
</dbReference>
<keyword evidence="3" id="KW-0479">Metal-binding</keyword>
<evidence type="ECO:0000259" key="6">
    <source>
        <dbReference type="PROSITE" id="PS51747"/>
    </source>
</evidence>
<gene>
    <name evidence="7" type="ORF">UFOVP435_3</name>
</gene>
<dbReference type="GO" id="GO:0008270">
    <property type="term" value="F:zinc ion binding"/>
    <property type="evidence" value="ECO:0007669"/>
    <property type="project" value="InterPro"/>
</dbReference>
<feature type="domain" description="CMP/dCMP-type deaminase" evidence="6">
    <location>
        <begin position="8"/>
        <end position="136"/>
    </location>
</feature>
<dbReference type="InterPro" id="IPR016193">
    <property type="entry name" value="Cytidine_deaminase-like"/>
</dbReference>
<comment type="cofactor">
    <cofactor evidence="1">
        <name>Zn(2+)</name>
        <dbReference type="ChEBI" id="CHEBI:29105"/>
    </cofactor>
</comment>
<proteinExistence type="inferred from homology"/>
<comment type="similarity">
    <text evidence="2">Belongs to the cytidine and deoxycytidylate deaminase family.</text>
</comment>
<evidence type="ECO:0000256" key="2">
    <source>
        <dbReference type="ARBA" id="ARBA00006576"/>
    </source>
</evidence>
<keyword evidence="4" id="KW-0378">Hydrolase</keyword>
<accession>A0A6J5MA07</accession>
<dbReference type="PANTHER" id="PTHR11086:SF18">
    <property type="entry name" value="DEOXYCYTIDYLATE DEAMINASE"/>
    <property type="match status" value="1"/>
</dbReference>
<organism evidence="7">
    <name type="scientific">uncultured Caudovirales phage</name>
    <dbReference type="NCBI Taxonomy" id="2100421"/>
    <lineage>
        <taxon>Viruses</taxon>
        <taxon>Duplodnaviria</taxon>
        <taxon>Heunggongvirae</taxon>
        <taxon>Uroviricota</taxon>
        <taxon>Caudoviricetes</taxon>
        <taxon>Peduoviridae</taxon>
        <taxon>Maltschvirus</taxon>
        <taxon>Maltschvirus maltsch</taxon>
    </lineage>
</organism>